<evidence type="ECO:0000259" key="1">
    <source>
        <dbReference type="SMART" id="SM01321"/>
    </source>
</evidence>
<name>A0ABW3KCL4_9BACT</name>
<dbReference type="EMBL" id="JBHTKA010000016">
    <property type="protein sequence ID" value="MFD1003509.1"/>
    <property type="molecule type" value="Genomic_DNA"/>
</dbReference>
<keyword evidence="3" id="KW-1185">Reference proteome</keyword>
<dbReference type="InterPro" id="IPR002686">
    <property type="entry name" value="Transposase_17"/>
</dbReference>
<comment type="caution">
    <text evidence="2">The sequence shown here is derived from an EMBL/GenBank/DDBJ whole genome shotgun (WGS) entry which is preliminary data.</text>
</comment>
<proteinExistence type="predicted"/>
<dbReference type="PANTHER" id="PTHR34322:SF2">
    <property type="entry name" value="TRANSPOSASE IS200-LIKE DOMAIN-CONTAINING PROTEIN"/>
    <property type="match status" value="1"/>
</dbReference>
<evidence type="ECO:0000313" key="3">
    <source>
        <dbReference type="Proteomes" id="UP001597112"/>
    </source>
</evidence>
<dbReference type="SMART" id="SM01321">
    <property type="entry name" value="Y1_Tnp"/>
    <property type="match status" value="1"/>
</dbReference>
<protein>
    <submittedName>
        <fullName evidence="2">Transposase</fullName>
    </submittedName>
</protein>
<dbReference type="SUPFAM" id="SSF143422">
    <property type="entry name" value="Transposase IS200-like"/>
    <property type="match status" value="1"/>
</dbReference>
<accession>A0ABW3KCL4</accession>
<dbReference type="Proteomes" id="UP001597112">
    <property type="component" value="Unassembled WGS sequence"/>
</dbReference>
<dbReference type="PANTHER" id="PTHR34322">
    <property type="entry name" value="TRANSPOSASE, Y1_TNP DOMAIN-CONTAINING"/>
    <property type="match status" value="1"/>
</dbReference>
<evidence type="ECO:0000313" key="2">
    <source>
        <dbReference type="EMBL" id="MFD1003509.1"/>
    </source>
</evidence>
<organism evidence="2 3">
    <name type="scientific">Ohtaekwangia kribbensis</name>
    <dbReference type="NCBI Taxonomy" id="688913"/>
    <lineage>
        <taxon>Bacteria</taxon>
        <taxon>Pseudomonadati</taxon>
        <taxon>Bacteroidota</taxon>
        <taxon>Cytophagia</taxon>
        <taxon>Cytophagales</taxon>
        <taxon>Fulvivirgaceae</taxon>
        <taxon>Ohtaekwangia</taxon>
    </lineage>
</organism>
<dbReference type="RefSeq" id="WP_377586286.1">
    <property type="nucleotide sequence ID" value="NZ_JBHTKA010000016.1"/>
</dbReference>
<dbReference type="Gene3D" id="3.30.70.1290">
    <property type="entry name" value="Transposase IS200-like"/>
    <property type="match status" value="1"/>
</dbReference>
<gene>
    <name evidence="2" type="ORF">ACFQ21_29560</name>
</gene>
<dbReference type="InterPro" id="IPR036515">
    <property type="entry name" value="Transposase_17_sf"/>
</dbReference>
<feature type="domain" description="Transposase IS200-like" evidence="1">
    <location>
        <begin position="4"/>
        <end position="131"/>
    </location>
</feature>
<reference evidence="3" key="1">
    <citation type="journal article" date="2019" name="Int. J. Syst. Evol. Microbiol.">
        <title>The Global Catalogue of Microorganisms (GCM) 10K type strain sequencing project: providing services to taxonomists for standard genome sequencing and annotation.</title>
        <authorList>
            <consortium name="The Broad Institute Genomics Platform"/>
            <consortium name="The Broad Institute Genome Sequencing Center for Infectious Disease"/>
            <person name="Wu L."/>
            <person name="Ma J."/>
        </authorList>
    </citation>
    <scope>NUCLEOTIDE SEQUENCE [LARGE SCALE GENOMIC DNA]</scope>
    <source>
        <strain evidence="3">CCUG 58938</strain>
    </source>
</reference>
<sequence>MQLTAGSIYHVYNRGNSRERIFFSSEDYRLFLKNARLYLKPQADILAWCLMPTHFHFLVHANETSVQVTEETGFRRQQFSQAMRQLLSSYTHTVSEQEGRAVGLFLQRTKAVCVSDDREHAAIAFRYIHQSPVRTRLVEKLEDWPFSSFADYAGIRDGKLCNRLLATRLLDLREESVLV</sequence>